<evidence type="ECO:0000313" key="1">
    <source>
        <dbReference type="EMBL" id="KAJ2926755.1"/>
    </source>
</evidence>
<reference evidence="1" key="1">
    <citation type="submission" date="2022-06" db="EMBL/GenBank/DDBJ databases">
        <title>Genome Sequence of Candolleomyces eurysporus.</title>
        <authorList>
            <person name="Buettner E."/>
        </authorList>
    </citation>
    <scope>NUCLEOTIDE SEQUENCE</scope>
    <source>
        <strain evidence="1">VTCC 930004</strain>
    </source>
</reference>
<dbReference type="Gene3D" id="3.80.10.10">
    <property type="entry name" value="Ribonuclease Inhibitor"/>
    <property type="match status" value="1"/>
</dbReference>
<gene>
    <name evidence="1" type="ORF">H1R20_g10331</name>
</gene>
<comment type="caution">
    <text evidence="1">The sequence shown here is derived from an EMBL/GenBank/DDBJ whole genome shotgun (WGS) entry which is preliminary data.</text>
</comment>
<sequence length="367" mass="41648">MNAVAAGNILNIFIKHTMRWMNIDLQLAGPRLAMYPEAVKLVAPVLQQFRLRTSYRVYEKDERYIFGVFQDVPRLINLQVSRVPELDLLANSTVEVPWHQLDALSLDYVPSIGTSLHILSKCESVRECTLKVDTLFGPLLDEPLVHPYLHSLSINISNEHFTGFFSRITLPALKNLSIHVRGPLEQYRWPQSCFEEFLRRSSCKLTRLELRDSGMRADQFISTLQQPYLQTLHQLVVDDRRDWTWDPFVTDAGLYLMNCSLCMNASAALAVLDDDVAESESDGVTTHPLADQACFLPSLQALIVRGNCLQTADGTIADMVESRFYFREHGVAQLRRVELDLPSSHLADLQRLKAMQAEGLTVDLGFI</sequence>
<feature type="non-terminal residue" evidence="1">
    <location>
        <position position="367"/>
    </location>
</feature>
<protein>
    <recommendedName>
        <fullName evidence="3">F-box domain-containing protein</fullName>
    </recommendedName>
</protein>
<evidence type="ECO:0008006" key="3">
    <source>
        <dbReference type="Google" id="ProtNLM"/>
    </source>
</evidence>
<dbReference type="Proteomes" id="UP001140091">
    <property type="component" value="Unassembled WGS sequence"/>
</dbReference>
<evidence type="ECO:0000313" key="2">
    <source>
        <dbReference type="Proteomes" id="UP001140091"/>
    </source>
</evidence>
<keyword evidence="2" id="KW-1185">Reference proteome</keyword>
<name>A0A9W8J9B2_9AGAR</name>
<accession>A0A9W8J9B2</accession>
<organism evidence="1 2">
    <name type="scientific">Candolleomyces eurysporus</name>
    <dbReference type="NCBI Taxonomy" id="2828524"/>
    <lineage>
        <taxon>Eukaryota</taxon>
        <taxon>Fungi</taxon>
        <taxon>Dikarya</taxon>
        <taxon>Basidiomycota</taxon>
        <taxon>Agaricomycotina</taxon>
        <taxon>Agaricomycetes</taxon>
        <taxon>Agaricomycetidae</taxon>
        <taxon>Agaricales</taxon>
        <taxon>Agaricineae</taxon>
        <taxon>Psathyrellaceae</taxon>
        <taxon>Candolleomyces</taxon>
    </lineage>
</organism>
<proteinExistence type="predicted"/>
<dbReference type="EMBL" id="JANBPK010001047">
    <property type="protein sequence ID" value="KAJ2926755.1"/>
    <property type="molecule type" value="Genomic_DNA"/>
</dbReference>
<dbReference type="AlphaFoldDB" id="A0A9W8J9B2"/>
<dbReference type="OrthoDB" id="2909371at2759"/>
<dbReference type="InterPro" id="IPR032675">
    <property type="entry name" value="LRR_dom_sf"/>
</dbReference>